<gene>
    <name evidence="1" type="ORF">IAA73_07370</name>
</gene>
<reference evidence="1" key="2">
    <citation type="journal article" date="2021" name="PeerJ">
        <title>Extensive microbial diversity within the chicken gut microbiome revealed by metagenomics and culture.</title>
        <authorList>
            <person name="Gilroy R."/>
            <person name="Ravi A."/>
            <person name="Getino M."/>
            <person name="Pursley I."/>
            <person name="Horton D.L."/>
            <person name="Alikhan N.F."/>
            <person name="Baker D."/>
            <person name="Gharbi K."/>
            <person name="Hall N."/>
            <person name="Watson M."/>
            <person name="Adriaenssens E.M."/>
            <person name="Foster-Nyarko E."/>
            <person name="Jarju S."/>
            <person name="Secka A."/>
            <person name="Antonio M."/>
            <person name="Oren A."/>
            <person name="Chaudhuri R.R."/>
            <person name="La Ragione R."/>
            <person name="Hildebrand F."/>
            <person name="Pallen M.J."/>
        </authorList>
    </citation>
    <scope>NUCLEOTIDE SEQUENCE</scope>
    <source>
        <strain evidence="1">G3-3990</strain>
    </source>
</reference>
<evidence type="ECO:0000313" key="2">
    <source>
        <dbReference type="Proteomes" id="UP000823641"/>
    </source>
</evidence>
<accession>A0A9D9HUK0</accession>
<dbReference type="AlphaFoldDB" id="A0A9D9HUK0"/>
<dbReference type="EMBL" id="JADIMG010000072">
    <property type="protein sequence ID" value="MBO8460133.1"/>
    <property type="molecule type" value="Genomic_DNA"/>
</dbReference>
<protein>
    <submittedName>
        <fullName evidence="1">Uncharacterized protein</fullName>
    </submittedName>
</protein>
<dbReference type="Proteomes" id="UP000823641">
    <property type="component" value="Unassembled WGS sequence"/>
</dbReference>
<evidence type="ECO:0000313" key="1">
    <source>
        <dbReference type="EMBL" id="MBO8460133.1"/>
    </source>
</evidence>
<reference evidence="1" key="1">
    <citation type="submission" date="2020-10" db="EMBL/GenBank/DDBJ databases">
        <authorList>
            <person name="Gilroy R."/>
        </authorList>
    </citation>
    <scope>NUCLEOTIDE SEQUENCE</scope>
    <source>
        <strain evidence="1">G3-3990</strain>
    </source>
</reference>
<comment type="caution">
    <text evidence="1">The sequence shown here is derived from an EMBL/GenBank/DDBJ whole genome shotgun (WGS) entry which is preliminary data.</text>
</comment>
<organism evidence="1 2">
    <name type="scientific">Candidatus Gallipaludibacter merdavium</name>
    <dbReference type="NCBI Taxonomy" id="2840839"/>
    <lineage>
        <taxon>Bacteria</taxon>
        <taxon>Pseudomonadati</taxon>
        <taxon>Bacteroidota</taxon>
        <taxon>Bacteroidia</taxon>
        <taxon>Bacteroidales</taxon>
        <taxon>Candidatus Gallipaludibacter</taxon>
    </lineage>
</organism>
<sequence length="56" mass="6586">MKEKKILQEIIDWLNSDASYLSARTDYGKGYKNGIFRAKEIVSEIIKEHDERLLND</sequence>
<proteinExistence type="predicted"/>
<name>A0A9D9HUK0_9BACT</name>